<evidence type="ECO:0000259" key="11">
    <source>
        <dbReference type="Pfam" id="PF25771"/>
    </source>
</evidence>
<feature type="domain" description="CEP63/Deup1 N-terminal" evidence="10">
    <location>
        <begin position="22"/>
        <end position="294"/>
    </location>
</feature>
<feature type="coiled-coil region" evidence="8">
    <location>
        <begin position="174"/>
        <end position="289"/>
    </location>
</feature>
<dbReference type="GO" id="GO:0007099">
    <property type="term" value="P:centriole replication"/>
    <property type="evidence" value="ECO:0000318"/>
    <property type="project" value="GO_Central"/>
</dbReference>
<evidence type="ECO:0000256" key="3">
    <source>
        <dbReference type="ARBA" id="ARBA00019105"/>
    </source>
</evidence>
<evidence type="ECO:0000313" key="13">
    <source>
        <dbReference type="RefSeq" id="XP_018103272.1"/>
    </source>
</evidence>
<feature type="compositionally biased region" description="Basic and acidic residues" evidence="9">
    <location>
        <begin position="339"/>
        <end position="350"/>
    </location>
</feature>
<comment type="subcellular location">
    <subcellularLocation>
        <location evidence="1">Cytoplasm</location>
    </subcellularLocation>
</comment>
<dbReference type="OrthoDB" id="10007333at2759"/>
<dbReference type="PaxDb" id="8355-A0A1L8HJE9"/>
<evidence type="ECO:0000313" key="14">
    <source>
        <dbReference type="Xenbase" id="XB-GENE-17340393"/>
    </source>
</evidence>
<dbReference type="Pfam" id="PF17045">
    <property type="entry name" value="CEP63"/>
    <property type="match status" value="1"/>
</dbReference>
<keyword evidence="6 8" id="KW-0175">Coiled coil</keyword>
<dbReference type="GeneID" id="108708754"/>
<dbReference type="GO" id="GO:0005737">
    <property type="term" value="C:cytoplasm"/>
    <property type="evidence" value="ECO:0007669"/>
    <property type="project" value="UniProtKB-SubCell"/>
</dbReference>
<evidence type="ECO:0000256" key="6">
    <source>
        <dbReference type="ARBA" id="ARBA00023054"/>
    </source>
</evidence>
<dbReference type="Bgee" id="108708754">
    <property type="expression patterns" value="Expressed in neurula embryo and 10 other cell types or tissues"/>
</dbReference>
<feature type="domain" description="CEP63/Deup1 CEP152 binding coiled coil" evidence="11">
    <location>
        <begin position="558"/>
        <end position="592"/>
    </location>
</feature>
<dbReference type="Pfam" id="PF25771">
    <property type="entry name" value="CC_CEP152-bind"/>
    <property type="match status" value="1"/>
</dbReference>
<evidence type="ECO:0000256" key="9">
    <source>
        <dbReference type="SAM" id="MobiDB-lite"/>
    </source>
</evidence>
<dbReference type="InterPro" id="IPR057656">
    <property type="entry name" value="CEP63/Deup1_CC"/>
</dbReference>
<reference evidence="13" key="1">
    <citation type="submission" date="2025-08" db="UniProtKB">
        <authorList>
            <consortium name="RefSeq"/>
        </authorList>
    </citation>
    <scope>IDENTIFICATION</scope>
    <source>
        <strain evidence="13">J_2021</strain>
        <tissue evidence="13">Erythrocytes</tissue>
    </source>
</reference>
<evidence type="ECO:0000256" key="7">
    <source>
        <dbReference type="ARBA" id="ARBA00030704"/>
    </source>
</evidence>
<gene>
    <name evidence="13 14" type="primary">deup1.L</name>
</gene>
<keyword evidence="5" id="KW-0970">Cilium biogenesis/degradation</keyword>
<keyword evidence="4" id="KW-0963">Cytoplasm</keyword>
<dbReference type="Proteomes" id="UP000186698">
    <property type="component" value="Chromosome 2L"/>
</dbReference>
<dbReference type="PANTHER" id="PTHR18875:SF5">
    <property type="entry name" value="DEUTEROSOME ASSEMBLY PROTEIN 1"/>
    <property type="match status" value="1"/>
</dbReference>
<protein>
    <recommendedName>
        <fullName evidence="3">Deuterosome assembly protein 1</fullName>
    </recommendedName>
    <alternativeName>
        <fullName evidence="7">Coiled-coil domain-containing protein 67</fullName>
    </alternativeName>
</protein>
<evidence type="ECO:0000256" key="1">
    <source>
        <dbReference type="ARBA" id="ARBA00004496"/>
    </source>
</evidence>
<dbReference type="CTD" id="108708754"/>
<dbReference type="OMA" id="SHNTWEF"/>
<feature type="region of interest" description="Disordered" evidence="9">
    <location>
        <begin position="339"/>
        <end position="365"/>
    </location>
</feature>
<name>A0A1L8HJE9_XENLA</name>
<dbReference type="AlphaFoldDB" id="A0A1L8HJE9"/>
<organism evidence="12 13">
    <name type="scientific">Xenopus laevis</name>
    <name type="common">African clawed frog</name>
    <dbReference type="NCBI Taxonomy" id="8355"/>
    <lineage>
        <taxon>Eukaryota</taxon>
        <taxon>Metazoa</taxon>
        <taxon>Chordata</taxon>
        <taxon>Craniata</taxon>
        <taxon>Vertebrata</taxon>
        <taxon>Euteleostomi</taxon>
        <taxon>Amphibia</taxon>
        <taxon>Batrachia</taxon>
        <taxon>Anura</taxon>
        <taxon>Pipoidea</taxon>
        <taxon>Pipidae</taxon>
        <taxon>Xenopodinae</taxon>
        <taxon>Xenopus</taxon>
        <taxon>Xenopus</taxon>
    </lineage>
</organism>
<evidence type="ECO:0000313" key="12">
    <source>
        <dbReference type="Proteomes" id="UP000186698"/>
    </source>
</evidence>
<dbReference type="KEGG" id="xla:108708754"/>
<evidence type="ECO:0000256" key="4">
    <source>
        <dbReference type="ARBA" id="ARBA00022490"/>
    </source>
</evidence>
<proteinExistence type="inferred from homology"/>
<evidence type="ECO:0000256" key="8">
    <source>
        <dbReference type="SAM" id="Coils"/>
    </source>
</evidence>
<evidence type="ECO:0000259" key="10">
    <source>
        <dbReference type="Pfam" id="PF17045"/>
    </source>
</evidence>
<dbReference type="InterPro" id="IPR031470">
    <property type="entry name" value="CEP63/Deup1_N"/>
</dbReference>
<dbReference type="AGR" id="Xenbase:XB-GENE-17340393"/>
<keyword evidence="12" id="KW-1185">Reference proteome</keyword>
<dbReference type="PANTHER" id="PTHR18875">
    <property type="entry name" value="SARCOMA ANTIGEN NY-SAR-24/CYTOSKELETAL PROTEIN SOJO"/>
    <property type="match status" value="1"/>
</dbReference>
<comment type="similarity">
    <text evidence="2">Belongs to the CEP63 family.</text>
</comment>
<sequence>MQTDTESQPLIGFQNQLHSRNSFCETELEELMHQIDIMVSNRKVEWEKHVTVLERKMEAQDQELTEARSLLDEKNHEIGILCKKLEGVNKAQHEMVQKYERQLQELKYQLSKLKKSYEKLHFHQEKQQKNETAERCAEQERSRCELQWLSQKLEEFKARSKEWDKQRALYQDHLRSMDEQRKSLAEKCQLFQKESLSYQEQLSSQKQQQSEAIANNQSEMRRLRNLLEAFQETIRSDGVIKENLKSTVKEITLSRDSLKDENQQLLQELKKWQKQSQNMEAQLYKAKMELHSRDDLLRAPSLELELQNEISNWANHKMTQGKEASFQVADPQMNCMKAEPEHESFNHSKSEQYQAESDLHQKEAKNSDLERLREDITDLTAKLNQKDVTIATISRKVSRLERESELKGTPNRQTLMTLNQKDVIVDMPQVHPVNKKPQTDSVEADPWISDKRGEHDKPQKHRSFHKEINLPPLKATNCADTSNPSEWERSLCPWNTLLQASVTDKECDNESEWFSLYNSIMYADLEFPPIPINSAFDQLKDSTDSSHTGESFICAAEKFLLEETRRASDFEKILNSHIEDMKRHSETTVTKYKSHAQSRHI</sequence>
<dbReference type="STRING" id="8355.A0A1L8HJE9"/>
<dbReference type="GO" id="GO:0030030">
    <property type="term" value="P:cell projection organization"/>
    <property type="evidence" value="ECO:0007669"/>
    <property type="project" value="UniProtKB-KW"/>
</dbReference>
<dbReference type="Xenbase" id="XB-GENE-17340393">
    <property type="gene designation" value="deup1.L"/>
</dbReference>
<dbReference type="GO" id="GO:0098535">
    <property type="term" value="P:de novo centriole assembly involved in multi-ciliated epithelial cell differentiation"/>
    <property type="evidence" value="ECO:0000318"/>
    <property type="project" value="GO_Central"/>
</dbReference>
<evidence type="ECO:0000256" key="2">
    <source>
        <dbReference type="ARBA" id="ARBA00007181"/>
    </source>
</evidence>
<dbReference type="GO" id="GO:0005814">
    <property type="term" value="C:centriole"/>
    <property type="evidence" value="ECO:0000318"/>
    <property type="project" value="GO_Central"/>
</dbReference>
<dbReference type="RefSeq" id="XP_018103272.1">
    <property type="nucleotide sequence ID" value="XM_018247783.2"/>
</dbReference>
<accession>A0A1L8HJE9</accession>
<feature type="coiled-coil region" evidence="8">
    <location>
        <begin position="43"/>
        <end position="116"/>
    </location>
</feature>
<evidence type="ECO:0000256" key="5">
    <source>
        <dbReference type="ARBA" id="ARBA00022794"/>
    </source>
</evidence>